<dbReference type="EMBL" id="MWPS01000016">
    <property type="protein sequence ID" value="OPG16519.1"/>
    <property type="molecule type" value="Genomic_DNA"/>
</dbReference>
<evidence type="ECO:0000313" key="1">
    <source>
        <dbReference type="EMBL" id="OPG16519.1"/>
    </source>
</evidence>
<dbReference type="AlphaFoldDB" id="A0A1V4EUD1"/>
<organism evidence="1 2">
    <name type="scientific">Ferroacidibacillus organovorans</name>
    <dbReference type="NCBI Taxonomy" id="1765683"/>
    <lineage>
        <taxon>Bacteria</taxon>
        <taxon>Bacillati</taxon>
        <taxon>Bacillota</taxon>
        <taxon>Bacilli</taxon>
        <taxon>Bacillales</taxon>
        <taxon>Alicyclobacillaceae</taxon>
        <taxon>Ferroacidibacillus</taxon>
    </lineage>
</organism>
<gene>
    <name evidence="1" type="ORF">B2M26_06505</name>
</gene>
<dbReference type="RefSeq" id="WP_079290262.1">
    <property type="nucleotide sequence ID" value="NZ_LSUQ01000027.1"/>
</dbReference>
<keyword evidence="2" id="KW-1185">Reference proteome</keyword>
<name>A0A1V4EUD1_9BACL</name>
<dbReference type="PIRSF" id="PIRSF036698">
    <property type="entry name" value="UCP036698"/>
    <property type="match status" value="1"/>
</dbReference>
<proteinExistence type="predicted"/>
<sequence length="58" mass="6717">MERADMILATKDVAMSEDMYQLIDFLNRTLKDLNVIFGLSKSKTDDGKYTVTIYRAHE</sequence>
<evidence type="ECO:0000313" key="2">
    <source>
        <dbReference type="Proteomes" id="UP000190229"/>
    </source>
</evidence>
<evidence type="ECO:0008006" key="3">
    <source>
        <dbReference type="Google" id="ProtNLM"/>
    </source>
</evidence>
<dbReference type="Proteomes" id="UP000190229">
    <property type="component" value="Unassembled WGS sequence"/>
</dbReference>
<protein>
    <recommendedName>
        <fullName evidence="3">DUF4264 domain-containing protein</fullName>
    </recommendedName>
</protein>
<accession>A0A1V4EUD1</accession>
<reference evidence="1 2" key="1">
    <citation type="submission" date="2017-02" db="EMBL/GenBank/DDBJ databases">
        <title>Draft genome of Acidibacillus ferrooxidans Huett2.</title>
        <authorList>
            <person name="Schopf S."/>
        </authorList>
    </citation>
    <scope>NUCLEOTIDE SEQUENCE [LARGE SCALE GENOMIC DNA]</scope>
    <source>
        <strain evidence="1 2">Huett2</strain>
    </source>
</reference>
<dbReference type="Pfam" id="PF14084">
    <property type="entry name" value="DUF4264"/>
    <property type="match status" value="1"/>
</dbReference>
<dbReference type="InterPro" id="IPR012190">
    <property type="entry name" value="UCP036698"/>
</dbReference>
<comment type="caution">
    <text evidence="1">The sequence shown here is derived from an EMBL/GenBank/DDBJ whole genome shotgun (WGS) entry which is preliminary data.</text>
</comment>
<dbReference type="OrthoDB" id="2382360at2"/>